<reference evidence="2" key="1">
    <citation type="submission" date="2023-05" db="EMBL/GenBank/DDBJ databases">
        <title>Genome and transcriptome analyses reveal genes involved in the formation of fine ridges on petal epidermal cells in Hibiscus trionum.</title>
        <authorList>
            <person name="Koshimizu S."/>
            <person name="Masuda S."/>
            <person name="Ishii T."/>
            <person name="Shirasu K."/>
            <person name="Hoshino A."/>
            <person name="Arita M."/>
        </authorList>
    </citation>
    <scope>NUCLEOTIDE SEQUENCE</scope>
    <source>
        <strain evidence="2">Hamamatsu line</strain>
    </source>
</reference>
<feature type="compositionally biased region" description="Polar residues" evidence="1">
    <location>
        <begin position="149"/>
        <end position="159"/>
    </location>
</feature>
<evidence type="ECO:0000313" key="3">
    <source>
        <dbReference type="Proteomes" id="UP001165190"/>
    </source>
</evidence>
<accession>A0A9W7JGN2</accession>
<dbReference type="Proteomes" id="UP001165190">
    <property type="component" value="Unassembled WGS sequence"/>
</dbReference>
<feature type="region of interest" description="Disordered" evidence="1">
    <location>
        <begin position="149"/>
        <end position="170"/>
    </location>
</feature>
<gene>
    <name evidence="2" type="ORF">HRI_005186300</name>
</gene>
<keyword evidence="3" id="KW-1185">Reference proteome</keyword>
<feature type="compositionally biased region" description="Polar residues" evidence="1">
    <location>
        <begin position="76"/>
        <end position="88"/>
    </location>
</feature>
<name>A0A9W7JGN2_HIBTR</name>
<evidence type="ECO:0000256" key="1">
    <source>
        <dbReference type="SAM" id="MobiDB-lite"/>
    </source>
</evidence>
<sequence length="193" mass="21484">MEPNREQSEVAQTKPKPFEFEKMYPRVKVRVQEEEEEEEDHYPLFLRLIGSLSKQEKENKIISPPSDSIPRVTKAHLTSPTPKSLSATKVKNDKQVGRNMKANVKTASILPPRAVLSSPDNDGVIGNINKLDYEASWASKKRPVDIVNQSRNVTPSSPSIGKVPTAKTEHVNHSPIIARCSPKIIGKGSKIEI</sequence>
<protein>
    <submittedName>
        <fullName evidence="2">Uncharacterized protein</fullName>
    </submittedName>
</protein>
<evidence type="ECO:0000313" key="2">
    <source>
        <dbReference type="EMBL" id="GMJ15171.1"/>
    </source>
</evidence>
<dbReference type="PANTHER" id="PTHR38932">
    <property type="entry name" value="BNAC03G64660D PROTEIN"/>
    <property type="match status" value="1"/>
</dbReference>
<comment type="caution">
    <text evidence="2">The sequence shown here is derived from an EMBL/GenBank/DDBJ whole genome shotgun (WGS) entry which is preliminary data.</text>
</comment>
<dbReference type="PANTHER" id="PTHR38932:SF2">
    <property type="entry name" value="DUF3741 DOMAIN-CONTAINING PROTEIN"/>
    <property type="match status" value="1"/>
</dbReference>
<dbReference type="OrthoDB" id="1867172at2759"/>
<proteinExistence type="predicted"/>
<feature type="region of interest" description="Disordered" evidence="1">
    <location>
        <begin position="57"/>
        <end position="88"/>
    </location>
</feature>
<dbReference type="EMBL" id="BSYR01000077">
    <property type="protein sequence ID" value="GMJ15171.1"/>
    <property type="molecule type" value="Genomic_DNA"/>
</dbReference>
<organism evidence="2 3">
    <name type="scientific">Hibiscus trionum</name>
    <name type="common">Flower of an hour</name>
    <dbReference type="NCBI Taxonomy" id="183268"/>
    <lineage>
        <taxon>Eukaryota</taxon>
        <taxon>Viridiplantae</taxon>
        <taxon>Streptophyta</taxon>
        <taxon>Embryophyta</taxon>
        <taxon>Tracheophyta</taxon>
        <taxon>Spermatophyta</taxon>
        <taxon>Magnoliopsida</taxon>
        <taxon>eudicotyledons</taxon>
        <taxon>Gunneridae</taxon>
        <taxon>Pentapetalae</taxon>
        <taxon>rosids</taxon>
        <taxon>malvids</taxon>
        <taxon>Malvales</taxon>
        <taxon>Malvaceae</taxon>
        <taxon>Malvoideae</taxon>
        <taxon>Hibiscus</taxon>
    </lineage>
</organism>
<dbReference type="AlphaFoldDB" id="A0A9W7JGN2"/>